<dbReference type="InParanoid" id="A0A3N4LBH3"/>
<feature type="transmembrane region" description="Helical" evidence="1">
    <location>
        <begin position="20"/>
        <end position="39"/>
    </location>
</feature>
<evidence type="ECO:0000313" key="2">
    <source>
        <dbReference type="EMBL" id="RPB19078.1"/>
    </source>
</evidence>
<evidence type="ECO:0000256" key="1">
    <source>
        <dbReference type="SAM" id="Phobius"/>
    </source>
</evidence>
<keyword evidence="1" id="KW-0812">Transmembrane</keyword>
<reference evidence="2 3" key="1">
    <citation type="journal article" date="2018" name="Nat. Ecol. Evol.">
        <title>Pezizomycetes genomes reveal the molecular basis of ectomycorrhizal truffle lifestyle.</title>
        <authorList>
            <person name="Murat C."/>
            <person name="Payen T."/>
            <person name="Noel B."/>
            <person name="Kuo A."/>
            <person name="Morin E."/>
            <person name="Chen J."/>
            <person name="Kohler A."/>
            <person name="Krizsan K."/>
            <person name="Balestrini R."/>
            <person name="Da Silva C."/>
            <person name="Montanini B."/>
            <person name="Hainaut M."/>
            <person name="Levati E."/>
            <person name="Barry K.W."/>
            <person name="Belfiori B."/>
            <person name="Cichocki N."/>
            <person name="Clum A."/>
            <person name="Dockter R.B."/>
            <person name="Fauchery L."/>
            <person name="Guy J."/>
            <person name="Iotti M."/>
            <person name="Le Tacon F."/>
            <person name="Lindquist E.A."/>
            <person name="Lipzen A."/>
            <person name="Malagnac F."/>
            <person name="Mello A."/>
            <person name="Molinier V."/>
            <person name="Miyauchi S."/>
            <person name="Poulain J."/>
            <person name="Riccioni C."/>
            <person name="Rubini A."/>
            <person name="Sitrit Y."/>
            <person name="Splivallo R."/>
            <person name="Traeger S."/>
            <person name="Wang M."/>
            <person name="Zifcakova L."/>
            <person name="Wipf D."/>
            <person name="Zambonelli A."/>
            <person name="Paolocci F."/>
            <person name="Nowrousian M."/>
            <person name="Ottonello S."/>
            <person name="Baldrian P."/>
            <person name="Spatafora J.W."/>
            <person name="Henrissat B."/>
            <person name="Nagy L.G."/>
            <person name="Aury J.M."/>
            <person name="Wincker P."/>
            <person name="Grigoriev I.V."/>
            <person name="Bonfante P."/>
            <person name="Martin F.M."/>
        </authorList>
    </citation>
    <scope>NUCLEOTIDE SEQUENCE [LARGE SCALE GENOMIC DNA]</scope>
    <source>
        <strain evidence="2 3">ATCC MYA-4762</strain>
    </source>
</reference>
<protein>
    <submittedName>
        <fullName evidence="2">Uncharacterized protein</fullName>
    </submittedName>
</protein>
<accession>A0A3N4LBH3</accession>
<keyword evidence="1" id="KW-0472">Membrane</keyword>
<dbReference type="AlphaFoldDB" id="A0A3N4LBH3"/>
<gene>
    <name evidence="2" type="ORF">L211DRAFT_665275</name>
</gene>
<name>A0A3N4LBH3_9PEZI</name>
<sequence length="139" mass="15808">MQARGFVVKQLRDWNVVDVPLFSTFSRFLLSLLFLTIVIENVRLKKLNISNLPPQSDHCVLTHPAHPPSSSETPPALNETSPALTPTQNCIFISYFCPSVPICIPIPSHINFHIVYMISMLFYCTINHPNPYITRRTES</sequence>
<evidence type="ECO:0000313" key="3">
    <source>
        <dbReference type="Proteomes" id="UP000267821"/>
    </source>
</evidence>
<keyword evidence="3" id="KW-1185">Reference proteome</keyword>
<proteinExistence type="predicted"/>
<dbReference type="Proteomes" id="UP000267821">
    <property type="component" value="Unassembled WGS sequence"/>
</dbReference>
<keyword evidence="1" id="KW-1133">Transmembrane helix</keyword>
<organism evidence="2 3">
    <name type="scientific">Terfezia boudieri ATCC MYA-4762</name>
    <dbReference type="NCBI Taxonomy" id="1051890"/>
    <lineage>
        <taxon>Eukaryota</taxon>
        <taxon>Fungi</taxon>
        <taxon>Dikarya</taxon>
        <taxon>Ascomycota</taxon>
        <taxon>Pezizomycotina</taxon>
        <taxon>Pezizomycetes</taxon>
        <taxon>Pezizales</taxon>
        <taxon>Pezizaceae</taxon>
        <taxon>Terfezia</taxon>
    </lineage>
</organism>
<dbReference type="EMBL" id="ML121598">
    <property type="protein sequence ID" value="RPB19078.1"/>
    <property type="molecule type" value="Genomic_DNA"/>
</dbReference>